<protein>
    <submittedName>
        <fullName evidence="2">Prokaryotic membrane lipoprotein lipid attachment site profile</fullName>
    </submittedName>
</protein>
<dbReference type="PROSITE" id="PS51257">
    <property type="entry name" value="PROKAR_LIPOPROTEIN"/>
    <property type="match status" value="1"/>
</dbReference>
<keyword evidence="2" id="KW-0449">Lipoprotein</keyword>
<gene>
    <name evidence="2" type="ORF">EHLA_1154</name>
</gene>
<evidence type="ECO:0000313" key="2">
    <source>
        <dbReference type="EMBL" id="SOB71886.1"/>
    </source>
</evidence>
<organism evidence="2 3">
    <name type="scientific">Anaerobutyricum hallii</name>
    <dbReference type="NCBI Taxonomy" id="39488"/>
    <lineage>
        <taxon>Bacteria</taxon>
        <taxon>Bacillati</taxon>
        <taxon>Bacillota</taxon>
        <taxon>Clostridia</taxon>
        <taxon>Lachnospirales</taxon>
        <taxon>Lachnospiraceae</taxon>
        <taxon>Anaerobutyricum</taxon>
    </lineage>
</organism>
<name>A0A285PRW0_9FIRM</name>
<accession>A0A285PRW0</accession>
<keyword evidence="3" id="KW-1185">Reference proteome</keyword>
<proteinExistence type="predicted"/>
<sequence length="415" mass="47616">MKKHSILFLLLIICGCFLIPSKSFAFQHGYESHSDFIYALARNELSVYISDYSEDLKTMLPKYSGVKVVGSSGSWYEIQYTSKKGTSNYGWITGEEFQSNCLIYDGREKRPFANGTYHLSFYQNQNSSTFSTDSYHAYADTLTYTFKYVGNNCYTIKKANEDKYLKSDTLQETNPYINELWGTEKEAGTFRITRKGNYYIICDVNTKRILSENDSNLLEFTNNQNALWRLTRNKKAIEKGNLQVFVQFDPLWGKHHYGNETTQDTETNNFCTSGCGIFATVNAIYSLSGHFPDPYELAKYASDKRYRIEDCGTDSGFFKAAAEKFGYKYGFSYDGCGESFKELKQKLKAGDTAIVYLPGHYGTIVDYNAKKDKYLLMDPHYLPKRGTSSFGDWVSQKDLEEGALTTQMFFYYKAN</sequence>
<dbReference type="Proteomes" id="UP000217549">
    <property type="component" value="Chromosome I"/>
</dbReference>
<dbReference type="KEGG" id="ehl:EHLA_1154"/>
<dbReference type="RefSeq" id="WP_096239688.1">
    <property type="nucleotide sequence ID" value="NZ_LT907978.1"/>
</dbReference>
<evidence type="ECO:0000313" key="3">
    <source>
        <dbReference type="Proteomes" id="UP000217549"/>
    </source>
</evidence>
<dbReference type="InterPro" id="IPR039564">
    <property type="entry name" value="Peptidase_C39-like"/>
</dbReference>
<evidence type="ECO:0000259" key="1">
    <source>
        <dbReference type="Pfam" id="PF13529"/>
    </source>
</evidence>
<dbReference type="EMBL" id="LT907978">
    <property type="protein sequence ID" value="SOB71886.1"/>
    <property type="molecule type" value="Genomic_DNA"/>
</dbReference>
<dbReference type="Pfam" id="PF13529">
    <property type="entry name" value="Peptidase_C39_2"/>
    <property type="match status" value="1"/>
</dbReference>
<reference evidence="3" key="1">
    <citation type="submission" date="2017-09" db="EMBL/GenBank/DDBJ databases">
        <authorList>
            <person name="Shetty A S."/>
        </authorList>
    </citation>
    <scope>NUCLEOTIDE SEQUENCE [LARGE SCALE GENOMIC DNA]</scope>
</reference>
<dbReference type="AlphaFoldDB" id="A0A285PRW0"/>
<feature type="domain" description="Peptidase C39-like" evidence="1">
    <location>
        <begin position="266"/>
        <end position="380"/>
    </location>
</feature>